<gene>
    <name evidence="4" type="ORF">FLP30_08130</name>
</gene>
<proteinExistence type="inferred from homology"/>
<dbReference type="PROSITE" id="PS51318">
    <property type="entry name" value="TAT"/>
    <property type="match status" value="1"/>
</dbReference>
<evidence type="ECO:0000256" key="3">
    <source>
        <dbReference type="ARBA" id="ARBA00022729"/>
    </source>
</evidence>
<comment type="similarity">
    <text evidence="2">Belongs to the bacterial solute-binding protein SsuA/TauA family.</text>
</comment>
<dbReference type="AlphaFoldDB" id="A0A5C1YQ50"/>
<sequence length="345" mass="37698">MTGPAPSRFRRRALLSGAGLAAAGAGISLLGAPWHHHHSRQPDGSYRRLRVGWLEADNSPVFAAAQQKDFFAHYNLDIQPVHSTRSGPDILRALEIGELNYAVAPALAWIQALHAGLNAQLIMGVQPGNFRLLVRRTSGITRLDQLMGRTVAIPEQSTVEKLFLAIMMRRKGLDALNRIKWVELPPFPDMDDAAHEDGIDAIITRDPYGWLLLQKKPDLFSELVGSNSGHYAERTSLVLGASTKALGQDPEAATALVLALRDAALWADTHRDDVATMIADNISELSVASARRMLHAEPAIIPVIGKALRTQVAQYCDELQLIGLLPENDDTARLSGLYTANPLRQ</sequence>
<dbReference type="Gene3D" id="3.40.190.10">
    <property type="entry name" value="Periplasmic binding protein-like II"/>
    <property type="match status" value="2"/>
</dbReference>
<protein>
    <submittedName>
        <fullName evidence="4">ABC transporter substrate-binding protein</fullName>
    </submittedName>
</protein>
<accession>A0A5C1YQ50</accession>
<dbReference type="SUPFAM" id="SSF53850">
    <property type="entry name" value="Periplasmic binding protein-like II"/>
    <property type="match status" value="1"/>
</dbReference>
<dbReference type="OrthoDB" id="9771642at2"/>
<evidence type="ECO:0000313" key="5">
    <source>
        <dbReference type="Proteomes" id="UP000324536"/>
    </source>
</evidence>
<evidence type="ECO:0000313" key="4">
    <source>
        <dbReference type="EMBL" id="QEO17695.1"/>
    </source>
</evidence>
<dbReference type="EMBL" id="CP043506">
    <property type="protein sequence ID" value="QEO17695.1"/>
    <property type="molecule type" value="Genomic_DNA"/>
</dbReference>
<dbReference type="PANTHER" id="PTHR30024">
    <property type="entry name" value="ALIPHATIC SULFONATES-BINDING PROTEIN-RELATED"/>
    <property type="match status" value="1"/>
</dbReference>
<organism evidence="4 5">
    <name type="scientific">Acetobacter vaccinii</name>
    <dbReference type="NCBI Taxonomy" id="2592655"/>
    <lineage>
        <taxon>Bacteria</taxon>
        <taxon>Pseudomonadati</taxon>
        <taxon>Pseudomonadota</taxon>
        <taxon>Alphaproteobacteria</taxon>
        <taxon>Acetobacterales</taxon>
        <taxon>Acetobacteraceae</taxon>
        <taxon>Acetobacter</taxon>
    </lineage>
</organism>
<reference evidence="4 5" key="1">
    <citation type="submission" date="2019-09" db="EMBL/GenBank/DDBJ databases">
        <title>Genome sequencing of strain KACC 21233.</title>
        <authorList>
            <person name="Heo J."/>
            <person name="Kim S.-J."/>
            <person name="Kim J.-S."/>
            <person name="Hong S.-B."/>
            <person name="Kwon S.-W."/>
        </authorList>
    </citation>
    <scope>NUCLEOTIDE SEQUENCE [LARGE SCALE GENOMIC DNA]</scope>
    <source>
        <strain evidence="4 5">KACC 21233</strain>
    </source>
</reference>
<evidence type="ECO:0000256" key="1">
    <source>
        <dbReference type="ARBA" id="ARBA00004418"/>
    </source>
</evidence>
<keyword evidence="5" id="KW-1185">Reference proteome</keyword>
<comment type="subcellular location">
    <subcellularLocation>
        <location evidence="1">Periplasm</location>
    </subcellularLocation>
</comment>
<dbReference type="Pfam" id="PF13379">
    <property type="entry name" value="NMT1_2"/>
    <property type="match status" value="1"/>
</dbReference>
<evidence type="ECO:0000256" key="2">
    <source>
        <dbReference type="ARBA" id="ARBA00010742"/>
    </source>
</evidence>
<dbReference type="GO" id="GO:0042597">
    <property type="term" value="C:periplasmic space"/>
    <property type="evidence" value="ECO:0007669"/>
    <property type="project" value="UniProtKB-SubCell"/>
</dbReference>
<keyword evidence="3" id="KW-0732">Signal</keyword>
<name>A0A5C1YQ50_9PROT</name>
<dbReference type="KEGG" id="acek:FLP30_08130"/>
<dbReference type="RefSeq" id="WP_149279371.1">
    <property type="nucleotide sequence ID" value="NZ_CP043506.1"/>
</dbReference>
<dbReference type="InterPro" id="IPR006311">
    <property type="entry name" value="TAT_signal"/>
</dbReference>
<dbReference type="Proteomes" id="UP000324536">
    <property type="component" value="Chromosome"/>
</dbReference>
<dbReference type="PANTHER" id="PTHR30024:SF47">
    <property type="entry name" value="TAURINE-BINDING PERIPLASMIC PROTEIN"/>
    <property type="match status" value="1"/>
</dbReference>